<organism evidence="1 2">
    <name type="scientific">Campylobacter anatolicus</name>
    <dbReference type="NCBI Taxonomy" id="2829105"/>
    <lineage>
        <taxon>Bacteria</taxon>
        <taxon>Pseudomonadati</taxon>
        <taxon>Campylobacterota</taxon>
        <taxon>Epsilonproteobacteria</taxon>
        <taxon>Campylobacterales</taxon>
        <taxon>Campylobacteraceae</taxon>
        <taxon>Campylobacter</taxon>
    </lineage>
</organism>
<evidence type="ECO:0000313" key="2">
    <source>
        <dbReference type="Proteomes" id="UP000682951"/>
    </source>
</evidence>
<sequence length="235" mass="25121">MRIKDIAKFTTHHKTKTTKSHLGNISKSFIDKTQTNTNLKQSSLNTNNLNLSANTINLISSNIQAGVADINTEILNLISGKSSSIKTELKQSSGLITATITDKGKIKDIEIPTIIKVKDKFILNGKDITHKLDTSIANEISKSLDPTILSENIIKELRSNPTNPIDEKTINQIKAILNSKEWENKTTTLSTIGSLIITIAMTYLTAGVGDVAASSLGLASGTASAASVSAMTSAL</sequence>
<accession>A0ABS5HKG5</accession>
<gene>
    <name evidence="1" type="ORF">KDD93_09225</name>
</gene>
<comment type="caution">
    <text evidence="1">The sequence shown here is derived from an EMBL/GenBank/DDBJ whole genome shotgun (WGS) entry which is preliminary data.</text>
</comment>
<protein>
    <submittedName>
        <fullName evidence="1">Uncharacterized protein</fullName>
    </submittedName>
</protein>
<dbReference type="Proteomes" id="UP000682951">
    <property type="component" value="Unassembled WGS sequence"/>
</dbReference>
<evidence type="ECO:0000313" key="1">
    <source>
        <dbReference type="EMBL" id="MBR8464736.1"/>
    </source>
</evidence>
<feature type="non-terminal residue" evidence="1">
    <location>
        <position position="235"/>
    </location>
</feature>
<reference evidence="1 2" key="1">
    <citation type="submission" date="2021-04" db="EMBL/GenBank/DDBJ databases">
        <title>Molecular and phenotypic characterization and identification of bacterial isolates recovered from the Anatolian ground squirrels (Spermophilus xanthoprymnus) and which have the potential to form a new species in the Campylobacter genus.</title>
        <authorList>
            <person name="Aydin F."/>
            <person name="Abay S."/>
            <person name="Kayman T."/>
            <person name="Karakaya E."/>
            <person name="Mustak H.K."/>
            <person name="Mustak I.B."/>
            <person name="Bilgin N."/>
            <person name="Duzler A."/>
            <person name="Sahin O."/>
            <person name="Guran O."/>
            <person name="Saticioglu I.B."/>
        </authorList>
    </citation>
    <scope>NUCLEOTIDE SEQUENCE [LARGE SCALE GENOMIC DNA]</scope>
    <source>
        <strain evidence="2">faydin-G24</strain>
    </source>
</reference>
<dbReference type="EMBL" id="JAGSSW010000019">
    <property type="protein sequence ID" value="MBR8464736.1"/>
    <property type="molecule type" value="Genomic_DNA"/>
</dbReference>
<keyword evidence="2" id="KW-1185">Reference proteome</keyword>
<proteinExistence type="predicted"/>
<name>A0ABS5HKG5_9BACT</name>
<dbReference type="RefSeq" id="WP_212142519.1">
    <property type="nucleotide sequence ID" value="NZ_JAGSSW010000019.1"/>
</dbReference>